<dbReference type="Proteomes" id="UP000789405">
    <property type="component" value="Unassembled WGS sequence"/>
</dbReference>
<dbReference type="AlphaFoldDB" id="A0A9N9P7K3"/>
<proteinExistence type="predicted"/>
<reference evidence="1" key="1">
    <citation type="submission" date="2021-06" db="EMBL/GenBank/DDBJ databases">
        <authorList>
            <person name="Kallberg Y."/>
            <person name="Tangrot J."/>
            <person name="Rosling A."/>
        </authorList>
    </citation>
    <scope>NUCLEOTIDE SEQUENCE</scope>
    <source>
        <strain evidence="1">MA453B</strain>
    </source>
</reference>
<dbReference type="OrthoDB" id="2438553at2759"/>
<gene>
    <name evidence="1" type="ORF">DERYTH_LOCUS21411</name>
</gene>
<protein>
    <submittedName>
        <fullName evidence="1">8127_t:CDS:1</fullName>
    </submittedName>
</protein>
<feature type="non-terminal residue" evidence="1">
    <location>
        <position position="108"/>
    </location>
</feature>
<sequence length="108" mass="12419">LNFFVLKPTVKNIFEMEQDLLEEFSELSQSETTIKKRKTGKTSLQKIVVNRGGHPKAPIWEDFNLSESDGKGHYGAACNVPEEIRRRWLIKVAKRNNKTNVETSDNEN</sequence>
<evidence type="ECO:0000313" key="2">
    <source>
        <dbReference type="Proteomes" id="UP000789405"/>
    </source>
</evidence>
<name>A0A9N9P7K3_9GLOM</name>
<dbReference type="EMBL" id="CAJVPY010027235">
    <property type="protein sequence ID" value="CAG8790907.1"/>
    <property type="molecule type" value="Genomic_DNA"/>
</dbReference>
<evidence type="ECO:0000313" key="1">
    <source>
        <dbReference type="EMBL" id="CAG8790907.1"/>
    </source>
</evidence>
<organism evidence="1 2">
    <name type="scientific">Dentiscutata erythropus</name>
    <dbReference type="NCBI Taxonomy" id="1348616"/>
    <lineage>
        <taxon>Eukaryota</taxon>
        <taxon>Fungi</taxon>
        <taxon>Fungi incertae sedis</taxon>
        <taxon>Mucoromycota</taxon>
        <taxon>Glomeromycotina</taxon>
        <taxon>Glomeromycetes</taxon>
        <taxon>Diversisporales</taxon>
        <taxon>Gigasporaceae</taxon>
        <taxon>Dentiscutata</taxon>
    </lineage>
</organism>
<comment type="caution">
    <text evidence="1">The sequence shown here is derived from an EMBL/GenBank/DDBJ whole genome shotgun (WGS) entry which is preliminary data.</text>
</comment>
<feature type="non-terminal residue" evidence="1">
    <location>
        <position position="1"/>
    </location>
</feature>
<keyword evidence="2" id="KW-1185">Reference proteome</keyword>
<accession>A0A9N9P7K3</accession>